<dbReference type="KEGG" id="fln:FLA_1462"/>
<protein>
    <submittedName>
        <fullName evidence="4">FecR family protein</fullName>
    </submittedName>
</protein>
<evidence type="ECO:0000313" key="5">
    <source>
        <dbReference type="Proteomes" id="UP000186917"/>
    </source>
</evidence>
<dbReference type="PANTHER" id="PTHR30273:SF2">
    <property type="entry name" value="PROTEIN FECR"/>
    <property type="match status" value="1"/>
</dbReference>
<dbReference type="Proteomes" id="UP000186917">
    <property type="component" value="Unassembled WGS sequence"/>
</dbReference>
<proteinExistence type="predicted"/>
<feature type="transmembrane region" description="Helical" evidence="1">
    <location>
        <begin position="80"/>
        <end position="102"/>
    </location>
</feature>
<evidence type="ECO:0000259" key="3">
    <source>
        <dbReference type="Pfam" id="PF16344"/>
    </source>
</evidence>
<dbReference type="Gene3D" id="3.55.50.30">
    <property type="match status" value="1"/>
</dbReference>
<dbReference type="Pfam" id="PF16344">
    <property type="entry name" value="FecR_C"/>
    <property type="match status" value="1"/>
</dbReference>
<organism evidence="4 5">
    <name type="scientific">Filimonas lacunae</name>
    <dbReference type="NCBI Taxonomy" id="477680"/>
    <lineage>
        <taxon>Bacteria</taxon>
        <taxon>Pseudomonadati</taxon>
        <taxon>Bacteroidota</taxon>
        <taxon>Chitinophagia</taxon>
        <taxon>Chitinophagales</taxon>
        <taxon>Chitinophagaceae</taxon>
        <taxon>Filimonas</taxon>
    </lineage>
</organism>
<evidence type="ECO:0000256" key="1">
    <source>
        <dbReference type="SAM" id="Phobius"/>
    </source>
</evidence>
<dbReference type="InterPro" id="IPR012373">
    <property type="entry name" value="Ferrdict_sens_TM"/>
</dbReference>
<dbReference type="AlphaFoldDB" id="A0A173MD19"/>
<dbReference type="STRING" id="477680.SAMN05421788_10592"/>
<feature type="domain" description="FecR protein" evidence="2">
    <location>
        <begin position="184"/>
        <end position="268"/>
    </location>
</feature>
<keyword evidence="1" id="KW-0812">Transmembrane</keyword>
<dbReference type="PIRSF" id="PIRSF018266">
    <property type="entry name" value="FecR"/>
    <property type="match status" value="1"/>
</dbReference>
<keyword evidence="5" id="KW-1185">Reference proteome</keyword>
<name>A0A173MD19_9BACT</name>
<dbReference type="InterPro" id="IPR006860">
    <property type="entry name" value="FecR"/>
</dbReference>
<dbReference type="PANTHER" id="PTHR30273">
    <property type="entry name" value="PERIPLASMIC SIGNAL SENSOR AND SIGMA FACTOR ACTIVATOR FECR-RELATED"/>
    <property type="match status" value="1"/>
</dbReference>
<keyword evidence="1" id="KW-0472">Membrane</keyword>
<gene>
    <name evidence="4" type="ORF">SAMN05421788_10592</name>
</gene>
<dbReference type="GO" id="GO:0016989">
    <property type="term" value="F:sigma factor antagonist activity"/>
    <property type="evidence" value="ECO:0007669"/>
    <property type="project" value="TreeGrafter"/>
</dbReference>
<dbReference type="Gene3D" id="2.60.120.1440">
    <property type="match status" value="1"/>
</dbReference>
<evidence type="ECO:0000259" key="2">
    <source>
        <dbReference type="Pfam" id="PF04773"/>
    </source>
</evidence>
<evidence type="ECO:0000313" key="4">
    <source>
        <dbReference type="EMBL" id="SIT21032.1"/>
    </source>
</evidence>
<dbReference type="RefSeq" id="WP_076379944.1">
    <property type="nucleotide sequence ID" value="NZ_AP017422.1"/>
</dbReference>
<dbReference type="InterPro" id="IPR032508">
    <property type="entry name" value="FecR_C"/>
</dbReference>
<accession>A0A173MD19</accession>
<reference evidence="5" key="1">
    <citation type="submission" date="2017-01" db="EMBL/GenBank/DDBJ databases">
        <authorList>
            <person name="Varghese N."/>
            <person name="Submissions S."/>
        </authorList>
    </citation>
    <scope>NUCLEOTIDE SEQUENCE [LARGE SCALE GENOMIC DNA]</scope>
    <source>
        <strain evidence="5">DSM 21054</strain>
    </source>
</reference>
<dbReference type="EMBL" id="FTOR01000005">
    <property type="protein sequence ID" value="SIT21032.1"/>
    <property type="molecule type" value="Genomic_DNA"/>
</dbReference>
<keyword evidence="1" id="KW-1133">Transmembrane helix</keyword>
<feature type="domain" description="Protein FecR C-terminal" evidence="3">
    <location>
        <begin position="309"/>
        <end position="373"/>
    </location>
</feature>
<sequence length="378" mass="42068">MEDSKAYISRLLTEKLTGIIDADDAAIIDKLIETEPDVRAQWEQMQAKISAAVEAKHFNLDNAAEAWLRLQPVTVRKKRYYRIIAMAAAACLAGLAVLGYVFSHPAEKTSRNDFFARAKQWPDDSIVMQTEQGDIVNLTTAQNQEVMVGEARLSLTDSSMLVHSTKADVSGWQTLLVPDMLTYKVTLVDGSVIKLNSGTRIQFPLEFAVGKREVYIEGEAFFDIAHDAQSPFIVHTAKSDIQVLGTSFNINTYEPGQARTSLVSGSVRATSAKGNTVLQPGQEVVFTDSSFTTYSFDVAATLSWLEGAYYFHEVPLQNLSGILSRWFKTRVQFDKPELENKMFSGALLKNQPLQVFLENLELSDNIHSTLKDGVVHFQ</sequence>
<dbReference type="Pfam" id="PF04773">
    <property type="entry name" value="FecR"/>
    <property type="match status" value="1"/>
</dbReference>